<feature type="transmembrane region" description="Helical" evidence="1">
    <location>
        <begin position="28"/>
        <end position="45"/>
    </location>
</feature>
<keyword evidence="1" id="KW-0472">Membrane</keyword>
<name>A0A8J6DBK2_9ROSI</name>
<organism evidence="2 3">
    <name type="scientific">Gossypium anomalum</name>
    <dbReference type="NCBI Taxonomy" id="47600"/>
    <lineage>
        <taxon>Eukaryota</taxon>
        <taxon>Viridiplantae</taxon>
        <taxon>Streptophyta</taxon>
        <taxon>Embryophyta</taxon>
        <taxon>Tracheophyta</taxon>
        <taxon>Spermatophyta</taxon>
        <taxon>Magnoliopsida</taxon>
        <taxon>eudicotyledons</taxon>
        <taxon>Gunneridae</taxon>
        <taxon>Pentapetalae</taxon>
        <taxon>rosids</taxon>
        <taxon>malvids</taxon>
        <taxon>Malvales</taxon>
        <taxon>Malvaceae</taxon>
        <taxon>Malvoideae</taxon>
        <taxon>Gossypium</taxon>
    </lineage>
</organism>
<gene>
    <name evidence="2" type="ORF">CXB51_007448</name>
</gene>
<comment type="caution">
    <text evidence="2">The sequence shown here is derived from an EMBL/GenBank/DDBJ whole genome shotgun (WGS) entry which is preliminary data.</text>
</comment>
<evidence type="ECO:0008006" key="4">
    <source>
        <dbReference type="Google" id="ProtNLM"/>
    </source>
</evidence>
<evidence type="ECO:0000313" key="3">
    <source>
        <dbReference type="Proteomes" id="UP000701853"/>
    </source>
</evidence>
<evidence type="ECO:0000313" key="2">
    <source>
        <dbReference type="EMBL" id="KAG8498398.1"/>
    </source>
</evidence>
<reference evidence="2 3" key="1">
    <citation type="journal article" date="2021" name="bioRxiv">
        <title>The Gossypium anomalum genome as a resource for cotton improvement and evolutionary analysis of hybrid incompatibility.</title>
        <authorList>
            <person name="Grover C.E."/>
            <person name="Yuan D."/>
            <person name="Arick M.A."/>
            <person name="Miller E.R."/>
            <person name="Hu G."/>
            <person name="Peterson D.G."/>
            <person name="Wendel J.F."/>
            <person name="Udall J.A."/>
        </authorList>
    </citation>
    <scope>NUCLEOTIDE SEQUENCE [LARGE SCALE GENOMIC DNA]</scope>
    <source>
        <strain evidence="2">JFW-Udall</strain>
        <tissue evidence="2">Leaf</tissue>
    </source>
</reference>
<protein>
    <recommendedName>
        <fullName evidence="4">TLC domain-containing protein</fullName>
    </recommendedName>
</protein>
<keyword evidence="3" id="KW-1185">Reference proteome</keyword>
<evidence type="ECO:0000256" key="1">
    <source>
        <dbReference type="SAM" id="Phobius"/>
    </source>
</evidence>
<dbReference type="Proteomes" id="UP000701853">
    <property type="component" value="Chromosome 3"/>
</dbReference>
<feature type="transmembrane region" description="Helical" evidence="1">
    <location>
        <begin position="126"/>
        <end position="149"/>
    </location>
</feature>
<sequence>MSLIQFHLTLSFSTSSTADLRSFSTKEFYWLASCFWSIITSKLALKLAIKKKRMVVNIYDIKGFISPFCFKRYGKLSDKEKVEWNNRGFSTFHALIAAWASLYLLLFSDLFDEDSNNDLIVNRSSIISNMILGVSYDFINILGNDFLAFPSFRRSRVCK</sequence>
<accession>A0A8J6DBK2</accession>
<keyword evidence="1" id="KW-1133">Transmembrane helix</keyword>
<dbReference type="EMBL" id="JAHUZN010000003">
    <property type="protein sequence ID" value="KAG8498398.1"/>
    <property type="molecule type" value="Genomic_DNA"/>
</dbReference>
<keyword evidence="1" id="KW-0812">Transmembrane</keyword>
<dbReference type="OrthoDB" id="10266980at2759"/>
<dbReference type="AlphaFoldDB" id="A0A8J6DBK2"/>
<feature type="transmembrane region" description="Helical" evidence="1">
    <location>
        <begin position="89"/>
        <end position="106"/>
    </location>
</feature>
<proteinExistence type="predicted"/>